<dbReference type="HAMAP" id="MF_01468">
    <property type="entry name" value="RNase_Mini_III"/>
    <property type="match status" value="1"/>
</dbReference>
<keyword evidence="1" id="KW-0540">Nuclease</keyword>
<dbReference type="Gene3D" id="1.10.1520.10">
    <property type="entry name" value="Ribonuclease III domain"/>
    <property type="match status" value="1"/>
</dbReference>
<evidence type="ECO:0000313" key="6">
    <source>
        <dbReference type="EMBL" id="OUS47254.1"/>
    </source>
</evidence>
<feature type="domain" description="RNase III" evidence="5">
    <location>
        <begin position="451"/>
        <end position="554"/>
    </location>
</feature>
<keyword evidence="2" id="KW-0255">Endonuclease</keyword>
<dbReference type="PANTHER" id="PTHR34276">
    <property type="entry name" value="MINI-RIBONUCLEASE 3"/>
    <property type="match status" value="1"/>
</dbReference>
<evidence type="ECO:0000256" key="4">
    <source>
        <dbReference type="SAM" id="MobiDB-lite"/>
    </source>
</evidence>
<evidence type="ECO:0000259" key="5">
    <source>
        <dbReference type="Pfam" id="PF00636"/>
    </source>
</evidence>
<dbReference type="AlphaFoldDB" id="A0A1Y5IGD3"/>
<dbReference type="GO" id="GO:0004525">
    <property type="term" value="F:ribonuclease III activity"/>
    <property type="evidence" value="ECO:0007669"/>
    <property type="project" value="InterPro"/>
</dbReference>
<feature type="compositionally biased region" description="Low complexity" evidence="4">
    <location>
        <begin position="319"/>
        <end position="329"/>
    </location>
</feature>
<name>A0A1Y5IGD3_OSTTA</name>
<dbReference type="SUPFAM" id="SSF69065">
    <property type="entry name" value="RNase III domain-like"/>
    <property type="match status" value="1"/>
</dbReference>
<dbReference type="InterPro" id="IPR008226">
    <property type="entry name" value="Mini3_fam"/>
</dbReference>
<keyword evidence="3" id="KW-0378">Hydrolase</keyword>
<evidence type="ECO:0000256" key="1">
    <source>
        <dbReference type="ARBA" id="ARBA00022722"/>
    </source>
</evidence>
<evidence type="ECO:0000256" key="3">
    <source>
        <dbReference type="ARBA" id="ARBA00022801"/>
    </source>
</evidence>
<dbReference type="Pfam" id="PF00636">
    <property type="entry name" value="Ribonuclease_3"/>
    <property type="match status" value="1"/>
</dbReference>
<dbReference type="InterPro" id="IPR000999">
    <property type="entry name" value="RNase_III_dom"/>
</dbReference>
<dbReference type="Proteomes" id="UP000195557">
    <property type="component" value="Unassembled WGS sequence"/>
</dbReference>
<dbReference type="EMBL" id="KZ155778">
    <property type="protein sequence ID" value="OUS47254.1"/>
    <property type="molecule type" value="Genomic_DNA"/>
</dbReference>
<feature type="non-terminal residue" evidence="6">
    <location>
        <position position="1"/>
    </location>
</feature>
<protein>
    <recommendedName>
        <fullName evidence="5">RNase III domain-containing protein</fullName>
    </recommendedName>
</protein>
<feature type="region of interest" description="Disordered" evidence="4">
    <location>
        <begin position="351"/>
        <end position="389"/>
    </location>
</feature>
<dbReference type="PANTHER" id="PTHR34276:SF1">
    <property type="entry name" value="MINI-RIBONUCLEASE 3"/>
    <property type="match status" value="1"/>
</dbReference>
<proteinExistence type="inferred from homology"/>
<evidence type="ECO:0000256" key="2">
    <source>
        <dbReference type="ARBA" id="ARBA00022759"/>
    </source>
</evidence>
<sequence length="882" mass="98715">PRREPHGNHRAFMSDEIKVTPPGSALENRRSVRWLLVRVTRRHRLPVRAPAQAHGKRCAHGRLVRLLNLCYLRPIIRAPDYARLIVALRRQKFSYRIPRHALDKARVSSQSRDLIPRSTVPYDYEIIQRARRQHRVIGRPRDIDHVRIVSLIPHRDRPIFNVRLIRAPERRLSRSVSQRVHQHARIRRPAREVPSTLRKPHAVHRSEVIAQRRQALRRVRVRLHRAFEHGRERPHLYLLIPARGCESAPARRRVHGEHGRARVVRHELGLVHDNHRVRARERRARARGGASAATRSVARRGNFLKSAPRATERDRECATTRASRTTTTMRATRARTTMDLALGWTRTRRPRGATRWKDGTTGSERGGRRAAFGVDLDDDGSDRAHVPRRGAMTDGCATKAREIDGDGRDAEILERVETSGTASASAPGEAVWTPRTVDVRQKSPRQWSPIALAFLGDAVFELYARGVLFYPPAKPLDYDLKTKRLARAEAQDYLLRLLVDGGELSEDEISIVKWGRNAAYGNIPTRLKGKGKGGHGTYRNASALECLVGYLYVADRARLEEIMAVIMSESAIAAATERVTRVHSISNPVLRARRVSTPRALYVRPRALFIHRFIKDNPKKTPYAAAAPAHALDAFACVIPSPRHSFPKCGYSRANKRATTPQTTTPSALKLPHVTPHRGLSAIAIARDAIATARLRDAMPLTSRANDPEALVTSFTVVALDRGFVIRPSPPWEGASASSTRDDAMGALGAFACAYDARFVDLAREIAIEGVVPRDGALDLVPVTFVDGKCACELWDFRGRRGRGTADVRRLELRVSASTIAREARMIAERMCDASDEAAVEARALALEEAALAATRPLRLGVAGFTRDAREPTFRNAWSARE</sequence>
<accession>A0A1Y5IGD3</accession>
<reference evidence="6" key="1">
    <citation type="submission" date="2017-04" db="EMBL/GenBank/DDBJ databases">
        <title>Population genomics of picophytoplankton unveils novel chromosome hypervariability.</title>
        <authorList>
            <consortium name="DOE Joint Genome Institute"/>
            <person name="Blanc-Mathieu R."/>
            <person name="Krasovec M."/>
            <person name="Hebrard M."/>
            <person name="Yau S."/>
            <person name="Desgranges E."/>
            <person name="Martin J."/>
            <person name="Schackwitz W."/>
            <person name="Kuo A."/>
            <person name="Salin G."/>
            <person name="Donnadieu C."/>
            <person name="Desdevises Y."/>
            <person name="Sanchez-Ferandin S."/>
            <person name="Moreau H."/>
            <person name="Rivals E."/>
            <person name="Grigoriev I.V."/>
            <person name="Grimsley N."/>
            <person name="Eyre-Walker A."/>
            <person name="Piganeau G."/>
        </authorList>
    </citation>
    <scope>NUCLEOTIDE SEQUENCE [LARGE SCALE GENOMIC DNA]</scope>
    <source>
        <strain evidence="6">RCC 1115</strain>
    </source>
</reference>
<dbReference type="InterPro" id="IPR036389">
    <property type="entry name" value="RNase_III_sf"/>
</dbReference>
<dbReference type="eggNOG" id="ENOG502S7BX">
    <property type="taxonomic scope" value="Eukaryota"/>
</dbReference>
<dbReference type="GO" id="GO:0006396">
    <property type="term" value="P:RNA processing"/>
    <property type="evidence" value="ECO:0007669"/>
    <property type="project" value="InterPro"/>
</dbReference>
<feature type="region of interest" description="Disordered" evidence="4">
    <location>
        <begin position="307"/>
        <end position="329"/>
    </location>
</feature>
<organism evidence="6">
    <name type="scientific">Ostreococcus tauri</name>
    <name type="common">Marine green alga</name>
    <dbReference type="NCBI Taxonomy" id="70448"/>
    <lineage>
        <taxon>Eukaryota</taxon>
        <taxon>Viridiplantae</taxon>
        <taxon>Chlorophyta</taxon>
        <taxon>Mamiellophyceae</taxon>
        <taxon>Mamiellales</taxon>
        <taxon>Bathycoccaceae</taxon>
        <taxon>Ostreococcus</taxon>
    </lineage>
</organism>
<gene>
    <name evidence="6" type="ORF">BE221DRAFT_71949</name>
</gene>